<evidence type="ECO:0000313" key="10">
    <source>
        <dbReference type="Proteomes" id="UP000632138"/>
    </source>
</evidence>
<dbReference type="InterPro" id="IPR008271">
    <property type="entry name" value="Ser/Thr_kinase_AS"/>
</dbReference>
<evidence type="ECO:0000256" key="1">
    <source>
        <dbReference type="ARBA" id="ARBA00012513"/>
    </source>
</evidence>
<dbReference type="PROSITE" id="PS00108">
    <property type="entry name" value="PROTEIN_KINASE_ST"/>
    <property type="match status" value="1"/>
</dbReference>
<keyword evidence="2 9" id="KW-0723">Serine/threonine-protein kinase</keyword>
<dbReference type="EC" id="2.7.11.1" evidence="1"/>
<evidence type="ECO:0000256" key="4">
    <source>
        <dbReference type="ARBA" id="ARBA00022741"/>
    </source>
</evidence>
<dbReference type="GO" id="GO:0004674">
    <property type="term" value="F:protein serine/threonine kinase activity"/>
    <property type="evidence" value="ECO:0007669"/>
    <property type="project" value="UniProtKB-KW"/>
</dbReference>
<evidence type="ECO:0000256" key="2">
    <source>
        <dbReference type="ARBA" id="ARBA00022527"/>
    </source>
</evidence>
<organism evidence="9 10">
    <name type="scientific">Paractinoplanes ovalisporus</name>
    <dbReference type="NCBI Taxonomy" id="2810368"/>
    <lineage>
        <taxon>Bacteria</taxon>
        <taxon>Bacillati</taxon>
        <taxon>Actinomycetota</taxon>
        <taxon>Actinomycetes</taxon>
        <taxon>Micromonosporales</taxon>
        <taxon>Micromonosporaceae</taxon>
        <taxon>Paractinoplanes</taxon>
    </lineage>
</organism>
<dbReference type="EMBL" id="JAENHP010000001">
    <property type="protein sequence ID" value="MBM2614545.1"/>
    <property type="molecule type" value="Genomic_DNA"/>
</dbReference>
<dbReference type="Pfam" id="PF00069">
    <property type="entry name" value="Pkinase"/>
    <property type="match status" value="1"/>
</dbReference>
<dbReference type="InterPro" id="IPR011009">
    <property type="entry name" value="Kinase-like_dom_sf"/>
</dbReference>
<dbReference type="RefSeq" id="WP_203374425.1">
    <property type="nucleotide sequence ID" value="NZ_JAENHP010000001.1"/>
</dbReference>
<keyword evidence="4 7" id="KW-0547">Nucleotide-binding</keyword>
<keyword evidence="5 9" id="KW-0418">Kinase</keyword>
<evidence type="ECO:0000313" key="9">
    <source>
        <dbReference type="EMBL" id="MBM2614545.1"/>
    </source>
</evidence>
<proteinExistence type="predicted"/>
<dbReference type="PROSITE" id="PS00107">
    <property type="entry name" value="PROTEIN_KINASE_ATP"/>
    <property type="match status" value="1"/>
</dbReference>
<dbReference type="PANTHER" id="PTHR43289">
    <property type="entry name" value="MITOGEN-ACTIVATED PROTEIN KINASE KINASE KINASE 20-RELATED"/>
    <property type="match status" value="1"/>
</dbReference>
<evidence type="ECO:0000256" key="6">
    <source>
        <dbReference type="ARBA" id="ARBA00022840"/>
    </source>
</evidence>
<keyword evidence="3" id="KW-0808">Transferase</keyword>
<accession>A0ABS2A3X4</accession>
<keyword evidence="10" id="KW-1185">Reference proteome</keyword>
<dbReference type="Gene3D" id="1.10.510.10">
    <property type="entry name" value="Transferase(Phosphotransferase) domain 1"/>
    <property type="match status" value="1"/>
</dbReference>
<sequence length="269" mass="28362">MTLLAGRYRLGGAIGQGGMAVVRRADDRVLRQPVAVKMLTPDRAQNQAHQAAVRREARTGVRLRHPNIARVLDYGETDNAGPFLVMELVPGPTLAARLTAHGPLPWPEAAAACAGIARALAAAHARDLVHRDVKPANIMLAPGGAKLVDFGFADRTGGPSTDADGRVWGTPAYLAPEQLHGRPTGPATDVYALALVLHSCLTGGPAWPGTDPDEVVRARVARPVPRLSGVAGTLFDECVAIDPETRPTAECFAYAIEALNHSESHGGRL</sequence>
<dbReference type="CDD" id="cd14014">
    <property type="entry name" value="STKc_PknB_like"/>
    <property type="match status" value="1"/>
</dbReference>
<evidence type="ECO:0000256" key="5">
    <source>
        <dbReference type="ARBA" id="ARBA00022777"/>
    </source>
</evidence>
<feature type="domain" description="Protein kinase" evidence="8">
    <location>
        <begin position="8"/>
        <end position="259"/>
    </location>
</feature>
<dbReference type="SUPFAM" id="SSF56112">
    <property type="entry name" value="Protein kinase-like (PK-like)"/>
    <property type="match status" value="1"/>
</dbReference>
<dbReference type="Gene3D" id="3.30.200.20">
    <property type="entry name" value="Phosphorylase Kinase, domain 1"/>
    <property type="match status" value="1"/>
</dbReference>
<reference evidence="9 10" key="1">
    <citation type="submission" date="2021-01" db="EMBL/GenBank/DDBJ databases">
        <title>Actinoplanes sp. nov. LDG1-06 isolated from lichen.</title>
        <authorList>
            <person name="Saeng-In P."/>
            <person name="Phongsopitanun W."/>
            <person name="Kanchanasin P."/>
            <person name="Yuki M."/>
            <person name="Kudo T."/>
            <person name="Ohkuma M."/>
            <person name="Tanasupawat S."/>
        </authorList>
    </citation>
    <scope>NUCLEOTIDE SEQUENCE [LARGE SCALE GENOMIC DNA]</scope>
    <source>
        <strain evidence="9 10">LDG1-06</strain>
    </source>
</reference>
<dbReference type="InterPro" id="IPR017441">
    <property type="entry name" value="Protein_kinase_ATP_BS"/>
</dbReference>
<dbReference type="PANTHER" id="PTHR43289:SF6">
    <property type="entry name" value="SERINE_THREONINE-PROTEIN KINASE NEKL-3"/>
    <property type="match status" value="1"/>
</dbReference>
<dbReference type="PROSITE" id="PS50011">
    <property type="entry name" value="PROTEIN_KINASE_DOM"/>
    <property type="match status" value="1"/>
</dbReference>
<gene>
    <name evidence="9" type="ORF">JIG36_03125</name>
</gene>
<evidence type="ECO:0000256" key="3">
    <source>
        <dbReference type="ARBA" id="ARBA00022679"/>
    </source>
</evidence>
<dbReference type="PIRSF" id="PIRSF000654">
    <property type="entry name" value="Integrin-linked_kinase"/>
    <property type="match status" value="1"/>
</dbReference>
<evidence type="ECO:0000256" key="7">
    <source>
        <dbReference type="PROSITE-ProRule" id="PRU10141"/>
    </source>
</evidence>
<feature type="binding site" evidence="7">
    <location>
        <position position="37"/>
    </location>
    <ligand>
        <name>ATP</name>
        <dbReference type="ChEBI" id="CHEBI:30616"/>
    </ligand>
</feature>
<dbReference type="Proteomes" id="UP000632138">
    <property type="component" value="Unassembled WGS sequence"/>
</dbReference>
<keyword evidence="6 7" id="KW-0067">ATP-binding</keyword>
<dbReference type="SMART" id="SM00220">
    <property type="entry name" value="S_TKc"/>
    <property type="match status" value="1"/>
</dbReference>
<protein>
    <recommendedName>
        <fullName evidence="1">non-specific serine/threonine protein kinase</fullName>
        <ecNumber evidence="1">2.7.11.1</ecNumber>
    </recommendedName>
</protein>
<evidence type="ECO:0000259" key="8">
    <source>
        <dbReference type="PROSITE" id="PS50011"/>
    </source>
</evidence>
<comment type="caution">
    <text evidence="9">The sequence shown here is derived from an EMBL/GenBank/DDBJ whole genome shotgun (WGS) entry which is preliminary data.</text>
</comment>
<dbReference type="InterPro" id="IPR000719">
    <property type="entry name" value="Prot_kinase_dom"/>
</dbReference>
<name>A0ABS2A3X4_9ACTN</name>